<protein>
    <submittedName>
        <fullName evidence="1">Uncharacterized protein</fullName>
    </submittedName>
</protein>
<evidence type="ECO:0000313" key="1">
    <source>
        <dbReference type="EMBL" id="JAD57767.1"/>
    </source>
</evidence>
<reference evidence="1" key="2">
    <citation type="journal article" date="2015" name="Data Brief">
        <title>Shoot transcriptome of the giant reed, Arundo donax.</title>
        <authorList>
            <person name="Barrero R.A."/>
            <person name="Guerrero F.D."/>
            <person name="Moolhuijzen P."/>
            <person name="Goolsby J.A."/>
            <person name="Tidwell J."/>
            <person name="Bellgard S.E."/>
            <person name="Bellgard M.I."/>
        </authorList>
    </citation>
    <scope>NUCLEOTIDE SEQUENCE</scope>
    <source>
        <tissue evidence="1">Shoot tissue taken approximately 20 cm above the soil surface</tissue>
    </source>
</reference>
<organism evidence="1">
    <name type="scientific">Arundo donax</name>
    <name type="common">Giant reed</name>
    <name type="synonym">Donax arundinaceus</name>
    <dbReference type="NCBI Taxonomy" id="35708"/>
    <lineage>
        <taxon>Eukaryota</taxon>
        <taxon>Viridiplantae</taxon>
        <taxon>Streptophyta</taxon>
        <taxon>Embryophyta</taxon>
        <taxon>Tracheophyta</taxon>
        <taxon>Spermatophyta</taxon>
        <taxon>Magnoliopsida</taxon>
        <taxon>Liliopsida</taxon>
        <taxon>Poales</taxon>
        <taxon>Poaceae</taxon>
        <taxon>PACMAD clade</taxon>
        <taxon>Arundinoideae</taxon>
        <taxon>Arundineae</taxon>
        <taxon>Arundo</taxon>
    </lineage>
</organism>
<sequence length="24" mass="2947">MHQVTRLRLGLNFFQYPFCILCFV</sequence>
<dbReference type="AlphaFoldDB" id="A0A0A9BEN7"/>
<dbReference type="EMBL" id="GBRH01240128">
    <property type="protein sequence ID" value="JAD57767.1"/>
    <property type="molecule type" value="Transcribed_RNA"/>
</dbReference>
<name>A0A0A9BEN7_ARUDO</name>
<proteinExistence type="predicted"/>
<accession>A0A0A9BEN7</accession>
<reference evidence="1" key="1">
    <citation type="submission" date="2014-09" db="EMBL/GenBank/DDBJ databases">
        <authorList>
            <person name="Magalhaes I.L.F."/>
            <person name="Oliveira U."/>
            <person name="Santos F.R."/>
            <person name="Vidigal T.H.D.A."/>
            <person name="Brescovit A.D."/>
            <person name="Santos A.J."/>
        </authorList>
    </citation>
    <scope>NUCLEOTIDE SEQUENCE</scope>
    <source>
        <tissue evidence="1">Shoot tissue taken approximately 20 cm above the soil surface</tissue>
    </source>
</reference>